<dbReference type="InterPro" id="IPR001763">
    <property type="entry name" value="Rhodanese-like_dom"/>
</dbReference>
<dbReference type="SMART" id="SM00450">
    <property type="entry name" value="RHOD"/>
    <property type="match status" value="1"/>
</dbReference>
<dbReference type="InterPro" id="IPR036873">
    <property type="entry name" value="Rhodanese-like_dom_sf"/>
</dbReference>
<keyword evidence="1" id="KW-0808">Transferase</keyword>
<dbReference type="EMBL" id="NPEF01000098">
    <property type="protein sequence ID" value="PJZ92879.1"/>
    <property type="molecule type" value="Genomic_DNA"/>
</dbReference>
<dbReference type="PROSITE" id="PS51257">
    <property type="entry name" value="PROKAR_LIPOPROTEIN"/>
    <property type="match status" value="1"/>
</dbReference>
<dbReference type="EMBL" id="NPEF02000005">
    <property type="protein sequence ID" value="MDV6235154.1"/>
    <property type="molecule type" value="Genomic_DNA"/>
</dbReference>
<reference evidence="5 7" key="2">
    <citation type="journal article" date="2018" name="Microb. Genom.">
        <title>Deciphering the unexplored Leptospira diversity from soils uncovers genomic evolution to virulence.</title>
        <authorList>
            <person name="Thibeaux R."/>
            <person name="Iraola G."/>
            <person name="Ferres I."/>
            <person name="Bierque E."/>
            <person name="Girault D."/>
            <person name="Soupe-Gilbert M.E."/>
            <person name="Picardeau M."/>
            <person name="Goarant C."/>
        </authorList>
    </citation>
    <scope>NUCLEOTIDE SEQUENCE [LARGE SCALE GENOMIC DNA]</scope>
    <source>
        <strain evidence="5 7">ATI7-C-A5</strain>
    </source>
</reference>
<dbReference type="Proteomes" id="UP000232122">
    <property type="component" value="Unassembled WGS sequence"/>
</dbReference>
<dbReference type="Pfam" id="PF00581">
    <property type="entry name" value="Rhodanese"/>
    <property type="match status" value="1"/>
</dbReference>
<feature type="compositionally biased region" description="Gly residues" evidence="3">
    <location>
        <begin position="462"/>
        <end position="482"/>
    </location>
</feature>
<proteinExistence type="predicted"/>
<evidence type="ECO:0000256" key="3">
    <source>
        <dbReference type="SAM" id="MobiDB-lite"/>
    </source>
</evidence>
<dbReference type="PANTHER" id="PTHR11364">
    <property type="entry name" value="THIOSULFATE SULFERTANSFERASE"/>
    <property type="match status" value="1"/>
</dbReference>
<dbReference type="GO" id="GO:0004792">
    <property type="term" value="F:thiosulfate-cyanide sulfurtransferase activity"/>
    <property type="evidence" value="ECO:0007669"/>
    <property type="project" value="TreeGrafter"/>
</dbReference>
<organism evidence="6">
    <name type="scientific">Leptospira ellisii</name>
    <dbReference type="NCBI Taxonomy" id="2023197"/>
    <lineage>
        <taxon>Bacteria</taxon>
        <taxon>Pseudomonadati</taxon>
        <taxon>Spirochaetota</taxon>
        <taxon>Spirochaetia</taxon>
        <taxon>Leptospirales</taxon>
        <taxon>Leptospiraceae</taxon>
        <taxon>Leptospira</taxon>
    </lineage>
</organism>
<keyword evidence="7" id="KW-1185">Reference proteome</keyword>
<dbReference type="OrthoDB" id="9770030at2"/>
<dbReference type="CDD" id="cd01449">
    <property type="entry name" value="TST_Repeat_2"/>
    <property type="match status" value="1"/>
</dbReference>
<sequence length="482" mass="50820">MKYYKLLIFNSIVFLFVACGEKAKNYDFIPAGLKLDLPILVRVNAAEELAVPSADDYDTNTFGLVTHSTVNRWVQDWPNRKPPGIYGKLFLFQVQTGATPSGTYVFPKTGSGVKVHLLADASSFFGQTRNNGVLDTETMVPSGSRIDTFLKQYGIDLQTDLVIFAADTPTAGNLQQSLRGWYALRYWGAPAKSLAILNGAVSYHAAVGNFFTSAIPSAIDPSGGKGVQSLLTDNTILQATLADVIHIVKGGSTNFEEVTPIPGGGVFLLDARSVAEYSGNASSTAGAEGKICATPPCVTPIEGHIKGAVNLPYADLLTDTTTSFQFKTKAQIGTIFANAGYSTGQTVITYCRTNVRSTITGFAAISILGVPTRYYDGSWIEWGSLASDTRAVADDQKWSNLPAVSPWRTSQVALTENLTFNPDANVAKSNFSTSQSFSKHSNASIREDKNYLRTPAGSAGSSSGGGSSGGGGGGGGGNACGG</sequence>
<dbReference type="Gene3D" id="3.40.250.10">
    <property type="entry name" value="Rhodanese-like domain"/>
    <property type="match status" value="2"/>
</dbReference>
<feature type="domain" description="Rhodanese" evidence="4">
    <location>
        <begin position="302"/>
        <end position="391"/>
    </location>
</feature>
<reference evidence="6" key="1">
    <citation type="submission" date="2017-07" db="EMBL/GenBank/DDBJ databases">
        <title>Leptospira spp. isolated from tropical soils.</title>
        <authorList>
            <person name="Thibeaux R."/>
            <person name="Iraola G."/>
            <person name="Ferres I."/>
            <person name="Bierque E."/>
            <person name="Girault D."/>
            <person name="Soupe-Gilbert M.-E."/>
            <person name="Picardeau M."/>
            <person name="Goarant C."/>
        </authorList>
    </citation>
    <scope>NUCLEOTIDE SEQUENCE [LARGE SCALE GENOMIC DNA]</scope>
    <source>
        <strain evidence="6">ATI7-C-A5</strain>
    </source>
</reference>
<protein>
    <submittedName>
        <fullName evidence="5">Rhodanese-like domain-containing protein</fullName>
    </submittedName>
</protein>
<name>A0A2N0B8P8_9LEPT</name>
<evidence type="ECO:0000313" key="7">
    <source>
        <dbReference type="Proteomes" id="UP000232122"/>
    </source>
</evidence>
<comment type="caution">
    <text evidence="6">The sequence shown here is derived from an EMBL/GenBank/DDBJ whole genome shotgun (WGS) entry which is preliminary data.</text>
</comment>
<dbReference type="InterPro" id="IPR045078">
    <property type="entry name" value="TST/MPST-like"/>
</dbReference>
<dbReference type="SUPFAM" id="SSF52821">
    <property type="entry name" value="Rhodanese/Cell cycle control phosphatase"/>
    <property type="match status" value="1"/>
</dbReference>
<evidence type="ECO:0000313" key="6">
    <source>
        <dbReference type="EMBL" id="PJZ92879.1"/>
    </source>
</evidence>
<evidence type="ECO:0000259" key="4">
    <source>
        <dbReference type="PROSITE" id="PS50206"/>
    </source>
</evidence>
<gene>
    <name evidence="5" type="ORF">CH379_005880</name>
    <name evidence="6" type="ORF">CH379_10780</name>
</gene>
<evidence type="ECO:0000256" key="1">
    <source>
        <dbReference type="ARBA" id="ARBA00022679"/>
    </source>
</evidence>
<dbReference type="PROSITE" id="PS50206">
    <property type="entry name" value="RHODANESE_3"/>
    <property type="match status" value="1"/>
</dbReference>
<reference evidence="5" key="3">
    <citation type="submission" date="2023-10" db="EMBL/GenBank/DDBJ databases">
        <authorList>
            <person name="Picardeau M."/>
            <person name="Thibeaux R."/>
        </authorList>
    </citation>
    <scope>NUCLEOTIDE SEQUENCE</scope>
    <source>
        <strain evidence="5">ATI7-C-A5</strain>
    </source>
</reference>
<feature type="region of interest" description="Disordered" evidence="3">
    <location>
        <begin position="452"/>
        <end position="482"/>
    </location>
</feature>
<evidence type="ECO:0000313" key="5">
    <source>
        <dbReference type="EMBL" id="MDV6235154.1"/>
    </source>
</evidence>
<dbReference type="PANTHER" id="PTHR11364:SF27">
    <property type="entry name" value="SULFURTRANSFERASE"/>
    <property type="match status" value="1"/>
</dbReference>
<dbReference type="RefSeq" id="WP_100765121.1">
    <property type="nucleotide sequence ID" value="NZ_NPEF02000005.1"/>
</dbReference>
<evidence type="ECO:0000256" key="2">
    <source>
        <dbReference type="ARBA" id="ARBA00022737"/>
    </source>
</evidence>
<dbReference type="AlphaFoldDB" id="A0A2N0B8P8"/>
<keyword evidence="2" id="KW-0677">Repeat</keyword>
<accession>A0A2N0B8P8</accession>